<protein>
    <submittedName>
        <fullName evidence="5">Coq3p</fullName>
    </submittedName>
</protein>
<sequence>MARCFAPQWRSAQRAFCTGTSERLSSYSSVDPVDIAHFARLAEHWWDEDGEFKPLHRMNRVRVQFMREKLDEVYGWDAAMADVLGKPIAARAAPAEFLRGTRLLDIGSGGGILTEANIRTALLHAEQDPSLHVRTDPHTSQAHSLAYVHGTAESLLASGKQYDIVTAMEVVEHVHEPAEFLRCIGSLLRPGGHLFLSTMSRTALSYVLTIFLAENVLRAVTPGTHRHAQYINPHEMVEFFKTMGWIRTGDPDAVPRARLSNGAPVAPVPPRLQFETRGTMYLPVLDRWVLAPQRVADAQATAQNTPRWIPSALGGAQRITEQCNYFFWVRKPLDA</sequence>
<dbReference type="OrthoDB" id="3265906at2759"/>
<dbReference type="InterPro" id="IPR010233">
    <property type="entry name" value="UbiG_MeTrfase"/>
</dbReference>
<organism evidence="5 6">
    <name type="scientific">Malassezia vespertilionis</name>
    <dbReference type="NCBI Taxonomy" id="2020962"/>
    <lineage>
        <taxon>Eukaryota</taxon>
        <taxon>Fungi</taxon>
        <taxon>Dikarya</taxon>
        <taxon>Basidiomycota</taxon>
        <taxon>Ustilaginomycotina</taxon>
        <taxon>Malasseziomycetes</taxon>
        <taxon>Malasseziales</taxon>
        <taxon>Malasseziaceae</taxon>
        <taxon>Malassezia</taxon>
    </lineage>
</organism>
<evidence type="ECO:0000256" key="1">
    <source>
        <dbReference type="ARBA" id="ARBA00022603"/>
    </source>
</evidence>
<evidence type="ECO:0000256" key="4">
    <source>
        <dbReference type="ARBA" id="ARBA00022691"/>
    </source>
</evidence>
<evidence type="ECO:0000256" key="3">
    <source>
        <dbReference type="ARBA" id="ARBA00022688"/>
    </source>
</evidence>
<dbReference type="Gene3D" id="3.40.50.150">
    <property type="entry name" value="Vaccinia Virus protein VP39"/>
    <property type="match status" value="1"/>
</dbReference>
<name>A0A2N1J875_9BASI</name>
<dbReference type="GO" id="GO:0061542">
    <property type="term" value="F:3-demethylubiquinol 3-O-methyltransferase activity"/>
    <property type="evidence" value="ECO:0007669"/>
    <property type="project" value="InterPro"/>
</dbReference>
<proteinExistence type="predicted"/>
<keyword evidence="1" id="KW-0489">Methyltransferase</keyword>
<evidence type="ECO:0000256" key="2">
    <source>
        <dbReference type="ARBA" id="ARBA00022679"/>
    </source>
</evidence>
<keyword evidence="2" id="KW-0808">Transferase</keyword>
<gene>
    <name evidence="5" type="primary">COQ3</name>
    <name evidence="5" type="ORF">MVES_003158</name>
</gene>
<dbReference type="EMBL" id="KZ454993">
    <property type="protein sequence ID" value="PKI82756.1"/>
    <property type="molecule type" value="Genomic_DNA"/>
</dbReference>
<dbReference type="STRING" id="2020962.A0A2N1J875"/>
<keyword evidence="6" id="KW-1185">Reference proteome</keyword>
<dbReference type="GO" id="GO:0032259">
    <property type="term" value="P:methylation"/>
    <property type="evidence" value="ECO:0007669"/>
    <property type="project" value="UniProtKB-KW"/>
</dbReference>
<dbReference type="CDD" id="cd02440">
    <property type="entry name" value="AdoMet_MTases"/>
    <property type="match status" value="1"/>
</dbReference>
<dbReference type="PANTHER" id="PTHR43464">
    <property type="entry name" value="METHYLTRANSFERASE"/>
    <property type="match status" value="1"/>
</dbReference>
<dbReference type="InterPro" id="IPR029063">
    <property type="entry name" value="SAM-dependent_MTases_sf"/>
</dbReference>
<dbReference type="NCBIfam" id="TIGR01983">
    <property type="entry name" value="UbiG"/>
    <property type="match status" value="1"/>
</dbReference>
<dbReference type="Proteomes" id="UP000232875">
    <property type="component" value="Unassembled WGS sequence"/>
</dbReference>
<keyword evidence="4" id="KW-0949">S-adenosyl-L-methionine</keyword>
<dbReference type="AlphaFoldDB" id="A0A2N1J875"/>
<dbReference type="GO" id="GO:0005739">
    <property type="term" value="C:mitochondrion"/>
    <property type="evidence" value="ECO:0007669"/>
    <property type="project" value="TreeGrafter"/>
</dbReference>
<dbReference type="GO" id="GO:0010420">
    <property type="term" value="F:polyprenyldihydroxybenzoate methyltransferase activity"/>
    <property type="evidence" value="ECO:0007669"/>
    <property type="project" value="InterPro"/>
</dbReference>
<keyword evidence="3" id="KW-0831">Ubiquinone biosynthesis</keyword>
<evidence type="ECO:0000313" key="6">
    <source>
        <dbReference type="Proteomes" id="UP000232875"/>
    </source>
</evidence>
<evidence type="ECO:0000313" key="5">
    <source>
        <dbReference type="EMBL" id="PKI82756.1"/>
    </source>
</evidence>
<dbReference type="PANTHER" id="PTHR43464:SF19">
    <property type="entry name" value="UBIQUINONE BIOSYNTHESIS O-METHYLTRANSFERASE, MITOCHONDRIAL"/>
    <property type="match status" value="1"/>
</dbReference>
<dbReference type="SUPFAM" id="SSF53335">
    <property type="entry name" value="S-adenosyl-L-methionine-dependent methyltransferases"/>
    <property type="match status" value="1"/>
</dbReference>
<dbReference type="Pfam" id="PF13489">
    <property type="entry name" value="Methyltransf_23"/>
    <property type="match status" value="1"/>
</dbReference>
<reference evidence="5 6" key="1">
    <citation type="submission" date="2017-10" db="EMBL/GenBank/DDBJ databases">
        <title>A novel species of cold-tolerant Malassezia isolated from bats.</title>
        <authorList>
            <person name="Lorch J.M."/>
            <person name="Palmer J.M."/>
            <person name="Vanderwolf K.J."/>
            <person name="Schmidt K.Z."/>
            <person name="Verant M.L."/>
            <person name="Weller T.J."/>
            <person name="Blehert D.S."/>
        </authorList>
    </citation>
    <scope>NUCLEOTIDE SEQUENCE [LARGE SCALE GENOMIC DNA]</scope>
    <source>
        <strain evidence="5 6">NWHC:44797-103</strain>
    </source>
</reference>
<accession>A0A2N1J875</accession>